<dbReference type="InterPro" id="IPR031571">
    <property type="entry name" value="RcpC_dom"/>
</dbReference>
<dbReference type="SMART" id="SM00858">
    <property type="entry name" value="SAF"/>
    <property type="match status" value="1"/>
</dbReference>
<sequence length="293" mass="31501">MEPSPAYIAAPLGCALQNGITATMPNIILLLKWRKTLSHKGKTAVPREMVTAEIEVNILLKLFRNKLFIGAMCLLLAGALAFGLLPQLYGAQSGTTEIVRLRQTVEYGTVITEDMLAVVEVGSYGLPDAVVTDKSEIIGLVAGDTIYAGEYLWRDRFMAQEEYKTATAQTGYGLSEGTYLLTIALPSESSGLAGILRSGDTVDVYGYTDESGSAVASVALTAVSVYKVLNSKLISLDDLDAKLTANPDSDPADYDLAPAYVVFTVNEQQAKVLIGLEKDEALHLTLRETEARP</sequence>
<keyword evidence="1" id="KW-0472">Membrane</keyword>
<dbReference type="Pfam" id="PF08666">
    <property type="entry name" value="SAF"/>
    <property type="match status" value="1"/>
</dbReference>
<feature type="domain" description="SAF" evidence="2">
    <location>
        <begin position="96"/>
        <end position="158"/>
    </location>
</feature>
<protein>
    <submittedName>
        <fullName evidence="3">Putative Flp pilus assembly protein CpaB</fullName>
    </submittedName>
</protein>
<keyword evidence="1" id="KW-1133">Transmembrane helix</keyword>
<organism evidence="3">
    <name type="scientific">uncultured Eubacteriales bacterium</name>
    <dbReference type="NCBI Taxonomy" id="172733"/>
    <lineage>
        <taxon>Bacteria</taxon>
        <taxon>Bacillati</taxon>
        <taxon>Bacillota</taxon>
        <taxon>Clostridia</taxon>
        <taxon>Eubacteriales</taxon>
        <taxon>environmental samples</taxon>
    </lineage>
</organism>
<evidence type="ECO:0000259" key="2">
    <source>
        <dbReference type="SMART" id="SM00858"/>
    </source>
</evidence>
<dbReference type="InterPro" id="IPR013974">
    <property type="entry name" value="SAF"/>
</dbReference>
<name>A0A212JNL8_9FIRM</name>
<gene>
    <name evidence="3" type="ORF">KL86CLO1_11422</name>
</gene>
<dbReference type="CDD" id="cd11614">
    <property type="entry name" value="SAF_CpaB_FlgA_like"/>
    <property type="match status" value="1"/>
</dbReference>
<dbReference type="AlphaFoldDB" id="A0A212JNL8"/>
<proteinExistence type="predicted"/>
<evidence type="ECO:0000256" key="1">
    <source>
        <dbReference type="SAM" id="Phobius"/>
    </source>
</evidence>
<evidence type="ECO:0000313" key="3">
    <source>
        <dbReference type="EMBL" id="SBW01033.1"/>
    </source>
</evidence>
<keyword evidence="1" id="KW-0812">Transmembrane</keyword>
<dbReference type="Gene3D" id="3.90.1210.10">
    <property type="entry name" value="Antifreeze-like/N-acetylneuraminic acid synthase C-terminal domain"/>
    <property type="match status" value="1"/>
</dbReference>
<dbReference type="Pfam" id="PF16976">
    <property type="entry name" value="RcpC"/>
    <property type="match status" value="1"/>
</dbReference>
<reference evidence="3" key="1">
    <citation type="submission" date="2016-04" db="EMBL/GenBank/DDBJ databases">
        <authorList>
            <person name="Evans L.H."/>
            <person name="Alamgir A."/>
            <person name="Owens N."/>
            <person name="Weber N.D."/>
            <person name="Virtaneva K."/>
            <person name="Barbian K."/>
            <person name="Babar A."/>
            <person name="Rosenke K."/>
        </authorList>
    </citation>
    <scope>NUCLEOTIDE SEQUENCE</scope>
    <source>
        <strain evidence="3">86</strain>
    </source>
</reference>
<dbReference type="EMBL" id="FLUN01000001">
    <property type="protein sequence ID" value="SBW01033.1"/>
    <property type="molecule type" value="Genomic_DNA"/>
</dbReference>
<feature type="transmembrane region" description="Helical" evidence="1">
    <location>
        <begin position="67"/>
        <end position="89"/>
    </location>
</feature>
<accession>A0A212JNL8</accession>